<dbReference type="KEGG" id="tfa:BW733_00815"/>
<evidence type="ECO:0000313" key="3">
    <source>
        <dbReference type="EMBL" id="AQP49593.1"/>
    </source>
</evidence>
<dbReference type="OrthoDB" id="9799372at2"/>
<dbReference type="Pfam" id="PF01451">
    <property type="entry name" value="LMWPc"/>
    <property type="match status" value="1"/>
</dbReference>
<dbReference type="InterPro" id="IPR023485">
    <property type="entry name" value="Ptyr_pPase"/>
</dbReference>
<dbReference type="PANTHER" id="PTHR43428:SF1">
    <property type="entry name" value="ARSENATE REDUCTASE"/>
    <property type="match status" value="1"/>
</dbReference>
<keyword evidence="4" id="KW-1185">Reference proteome</keyword>
<organism evidence="3 4">
    <name type="scientific">Tessaracoccus flavescens</name>
    <dbReference type="NCBI Taxonomy" id="399497"/>
    <lineage>
        <taxon>Bacteria</taxon>
        <taxon>Bacillati</taxon>
        <taxon>Actinomycetota</taxon>
        <taxon>Actinomycetes</taxon>
        <taxon>Propionibacteriales</taxon>
        <taxon>Propionibacteriaceae</taxon>
        <taxon>Tessaracoccus</taxon>
    </lineage>
</organism>
<dbReference type="SMART" id="SM00226">
    <property type="entry name" value="LMWPc"/>
    <property type="match status" value="1"/>
</dbReference>
<gene>
    <name evidence="3" type="ORF">BW733_00815</name>
</gene>
<reference evidence="3 4" key="1">
    <citation type="journal article" date="2008" name="Int. J. Syst. Evol. Microbiol.">
        <title>Tessaracoccus flavescens sp. nov., isolated from marine sediment.</title>
        <authorList>
            <person name="Lee D.W."/>
            <person name="Lee S.D."/>
        </authorList>
    </citation>
    <scope>NUCLEOTIDE SEQUENCE [LARGE SCALE GENOMIC DNA]</scope>
    <source>
        <strain evidence="3 4">SST-39T</strain>
    </source>
</reference>
<evidence type="ECO:0000259" key="2">
    <source>
        <dbReference type="SMART" id="SM00226"/>
    </source>
</evidence>
<dbReference type="Proteomes" id="UP000188235">
    <property type="component" value="Chromosome"/>
</dbReference>
<dbReference type="STRING" id="399497.BW733_00815"/>
<evidence type="ECO:0000313" key="4">
    <source>
        <dbReference type="Proteomes" id="UP000188235"/>
    </source>
</evidence>
<dbReference type="RefSeq" id="WP_077347038.1">
    <property type="nucleotide sequence ID" value="NZ_CP019607.1"/>
</dbReference>
<dbReference type="SUPFAM" id="SSF52788">
    <property type="entry name" value="Phosphotyrosine protein phosphatases I"/>
    <property type="match status" value="1"/>
</dbReference>
<evidence type="ECO:0000256" key="1">
    <source>
        <dbReference type="ARBA" id="ARBA00022849"/>
    </source>
</evidence>
<dbReference type="EMBL" id="CP019607">
    <property type="protein sequence ID" value="AQP49593.1"/>
    <property type="molecule type" value="Genomic_DNA"/>
</dbReference>
<dbReference type="PANTHER" id="PTHR43428">
    <property type="entry name" value="ARSENATE REDUCTASE"/>
    <property type="match status" value="1"/>
</dbReference>
<name>A0A1Q2CU29_9ACTN</name>
<keyword evidence="1" id="KW-0059">Arsenical resistance</keyword>
<protein>
    <submittedName>
        <fullName evidence="3">Low molecular weight phosphatase family protein</fullName>
    </submittedName>
</protein>
<accession>A0A1Q2CU29</accession>
<dbReference type="GO" id="GO:0046685">
    <property type="term" value="P:response to arsenic-containing substance"/>
    <property type="evidence" value="ECO:0007669"/>
    <property type="project" value="UniProtKB-KW"/>
</dbReference>
<sequence length="143" mass="15406">MTNPTRPSVLFVCVKNAGKSQMAAALMRQACRDAIEVHSAGTRPGSALNAASRGSVERVGGSFEGEFPKAIDAELLRRVDRVVLIGAEAQLAPVEGMRGTIERWTTEEPSLRGIEGDQRMDLIRDDLAARTLELQSDLLAASE</sequence>
<dbReference type="InterPro" id="IPR036196">
    <property type="entry name" value="Ptyr_pPase_sf"/>
</dbReference>
<feature type="domain" description="Phosphotyrosine protein phosphatase I" evidence="2">
    <location>
        <begin position="7"/>
        <end position="137"/>
    </location>
</feature>
<dbReference type="AlphaFoldDB" id="A0A1Q2CU29"/>
<dbReference type="Gene3D" id="3.40.50.2300">
    <property type="match status" value="1"/>
</dbReference>
<proteinExistence type="predicted"/>